<dbReference type="SMART" id="SM00850">
    <property type="entry name" value="LytTR"/>
    <property type="match status" value="1"/>
</dbReference>
<organism evidence="8 9">
    <name type="scientific">Lapidilactobacillus achengensis</name>
    <dbReference type="NCBI Taxonomy" id="2486000"/>
    <lineage>
        <taxon>Bacteria</taxon>
        <taxon>Bacillati</taxon>
        <taxon>Bacillota</taxon>
        <taxon>Bacilli</taxon>
        <taxon>Lactobacillales</taxon>
        <taxon>Lactobacillaceae</taxon>
        <taxon>Lapidilactobacillus</taxon>
    </lineage>
</organism>
<keyword evidence="9" id="KW-1185">Reference proteome</keyword>
<evidence type="ECO:0000256" key="1">
    <source>
        <dbReference type="ARBA" id="ARBA00022490"/>
    </source>
</evidence>
<gene>
    <name evidence="8" type="ORF">ACFQHW_12730</name>
</gene>
<dbReference type="PANTHER" id="PTHR37299">
    <property type="entry name" value="TRANSCRIPTIONAL REGULATOR-RELATED"/>
    <property type="match status" value="1"/>
</dbReference>
<keyword evidence="3" id="KW-0010">Activator</keyword>
<dbReference type="PANTHER" id="PTHR37299:SF3">
    <property type="entry name" value="STAGE 0 SPORULATION PROTEIN A HOMOLOG"/>
    <property type="match status" value="1"/>
</dbReference>
<dbReference type="Pfam" id="PF04397">
    <property type="entry name" value="LytTR"/>
    <property type="match status" value="1"/>
</dbReference>
<dbReference type="InterPro" id="IPR046947">
    <property type="entry name" value="LytR-like"/>
</dbReference>
<comment type="caution">
    <text evidence="8">The sequence shown here is derived from an EMBL/GenBank/DDBJ whole genome shotgun (WGS) entry which is preliminary data.</text>
</comment>
<dbReference type="Proteomes" id="UP001596310">
    <property type="component" value="Unassembled WGS sequence"/>
</dbReference>
<evidence type="ECO:0000256" key="5">
    <source>
        <dbReference type="PROSITE-ProRule" id="PRU00169"/>
    </source>
</evidence>
<evidence type="ECO:0000259" key="6">
    <source>
        <dbReference type="PROSITE" id="PS50110"/>
    </source>
</evidence>
<keyword evidence="2" id="KW-0902">Two-component regulatory system</keyword>
<proteinExistence type="predicted"/>
<evidence type="ECO:0000313" key="8">
    <source>
        <dbReference type="EMBL" id="MFC6316426.1"/>
    </source>
</evidence>
<name>A0ABW1UTS6_9LACO</name>
<dbReference type="SMART" id="SM00448">
    <property type="entry name" value="REC"/>
    <property type="match status" value="1"/>
</dbReference>
<dbReference type="RefSeq" id="WP_125600233.1">
    <property type="nucleotide sequence ID" value="NZ_JBHSSM010000038.1"/>
</dbReference>
<feature type="domain" description="HTH LytTR-type" evidence="7">
    <location>
        <begin position="144"/>
        <end position="245"/>
    </location>
</feature>
<evidence type="ECO:0000259" key="7">
    <source>
        <dbReference type="PROSITE" id="PS50930"/>
    </source>
</evidence>
<dbReference type="Gene3D" id="3.40.50.2300">
    <property type="match status" value="1"/>
</dbReference>
<accession>A0ABW1UTS6</accession>
<dbReference type="PROSITE" id="PS50930">
    <property type="entry name" value="HTH_LYTTR"/>
    <property type="match status" value="1"/>
</dbReference>
<dbReference type="InterPro" id="IPR001789">
    <property type="entry name" value="Sig_transdc_resp-reg_receiver"/>
</dbReference>
<evidence type="ECO:0000256" key="4">
    <source>
        <dbReference type="ARBA" id="ARBA00037164"/>
    </source>
</evidence>
<feature type="domain" description="Response regulatory" evidence="6">
    <location>
        <begin position="4"/>
        <end position="128"/>
    </location>
</feature>
<dbReference type="EMBL" id="JBHSSM010000038">
    <property type="protein sequence ID" value="MFC6316426.1"/>
    <property type="molecule type" value="Genomic_DNA"/>
</dbReference>
<dbReference type="InterPro" id="IPR011006">
    <property type="entry name" value="CheY-like_superfamily"/>
</dbReference>
<evidence type="ECO:0000256" key="3">
    <source>
        <dbReference type="ARBA" id="ARBA00023159"/>
    </source>
</evidence>
<dbReference type="InterPro" id="IPR007492">
    <property type="entry name" value="LytTR_DNA-bd_dom"/>
</dbReference>
<keyword evidence="5" id="KW-0597">Phosphoprotein</keyword>
<evidence type="ECO:0000313" key="9">
    <source>
        <dbReference type="Proteomes" id="UP001596310"/>
    </source>
</evidence>
<dbReference type="PROSITE" id="PS50110">
    <property type="entry name" value="RESPONSE_REGULATORY"/>
    <property type="match status" value="1"/>
</dbReference>
<dbReference type="Pfam" id="PF00072">
    <property type="entry name" value="Response_reg"/>
    <property type="match status" value="1"/>
</dbReference>
<dbReference type="Gene3D" id="2.40.50.1020">
    <property type="entry name" value="LytTr DNA-binding domain"/>
    <property type="match status" value="1"/>
</dbReference>
<protein>
    <submittedName>
        <fullName evidence="8">LytR/AlgR family response regulator transcription factor</fullName>
    </submittedName>
</protein>
<evidence type="ECO:0000256" key="2">
    <source>
        <dbReference type="ARBA" id="ARBA00023012"/>
    </source>
</evidence>
<keyword evidence="1" id="KW-0963">Cytoplasm</keyword>
<dbReference type="SUPFAM" id="SSF52172">
    <property type="entry name" value="CheY-like"/>
    <property type="match status" value="1"/>
</dbReference>
<feature type="modified residue" description="4-aspartylphosphate" evidence="5">
    <location>
        <position position="62"/>
    </location>
</feature>
<sequence>MTLPIILCEDDIALMSHYKAIIENWIMINDYDMRLVLAATDPAEVLLYLSQNQLTNSLYFLDIDLGKQLDGIDVAQQVRKDNEFAQIVFITAHQELALETLKRQIAPLDYIVKDDRNEKIQIETVLDGRHQQVFVDHRPNDRHLSFMIGTRNFRVDLTAIYFLETSVTPHKVILYGENMMYEFYGKMNNLEEEYPELLRVHKSFLINPNKVTAVDYKSRTIFFPEEYSCSFPLVKAKILKKHFDRIGSIIHK</sequence>
<reference evidence="9" key="1">
    <citation type="journal article" date="2019" name="Int. J. Syst. Evol. Microbiol.">
        <title>The Global Catalogue of Microorganisms (GCM) 10K type strain sequencing project: providing services to taxonomists for standard genome sequencing and annotation.</title>
        <authorList>
            <consortium name="The Broad Institute Genomics Platform"/>
            <consortium name="The Broad Institute Genome Sequencing Center for Infectious Disease"/>
            <person name="Wu L."/>
            <person name="Ma J."/>
        </authorList>
    </citation>
    <scope>NUCLEOTIDE SEQUENCE [LARGE SCALE GENOMIC DNA]</scope>
    <source>
        <strain evidence="9">CCM 8897</strain>
    </source>
</reference>
<comment type="function">
    <text evidence="4">Required for high-level post-exponential phase expression of a series of secreted proteins.</text>
</comment>